<dbReference type="InterPro" id="IPR011009">
    <property type="entry name" value="Kinase-like_dom_sf"/>
</dbReference>
<comment type="caution">
    <text evidence="3">The sequence shown here is derived from an EMBL/GenBank/DDBJ whole genome shotgun (WGS) entry which is preliminary data.</text>
</comment>
<dbReference type="EMBL" id="BAAATJ010000002">
    <property type="protein sequence ID" value="GAA2386512.1"/>
    <property type="molecule type" value="Genomic_DNA"/>
</dbReference>
<gene>
    <name evidence="3" type="ORF">GCM10010420_06600</name>
</gene>
<evidence type="ECO:0000259" key="2">
    <source>
        <dbReference type="Pfam" id="PF01636"/>
    </source>
</evidence>
<proteinExistence type="inferred from homology"/>
<evidence type="ECO:0000256" key="1">
    <source>
        <dbReference type="ARBA" id="ARBA00038240"/>
    </source>
</evidence>
<dbReference type="RefSeq" id="WP_344629277.1">
    <property type="nucleotide sequence ID" value="NZ_BAAATJ010000002.1"/>
</dbReference>
<dbReference type="Gene3D" id="3.30.200.20">
    <property type="entry name" value="Phosphorylase Kinase, domain 1"/>
    <property type="match status" value="1"/>
</dbReference>
<evidence type="ECO:0000313" key="3">
    <source>
        <dbReference type="EMBL" id="GAA2386512.1"/>
    </source>
</evidence>
<reference evidence="4" key="1">
    <citation type="journal article" date="2019" name="Int. J. Syst. Evol. Microbiol.">
        <title>The Global Catalogue of Microorganisms (GCM) 10K type strain sequencing project: providing services to taxonomists for standard genome sequencing and annotation.</title>
        <authorList>
            <consortium name="The Broad Institute Genomics Platform"/>
            <consortium name="The Broad Institute Genome Sequencing Center for Infectious Disease"/>
            <person name="Wu L."/>
            <person name="Ma J."/>
        </authorList>
    </citation>
    <scope>NUCLEOTIDE SEQUENCE [LARGE SCALE GENOMIC DNA]</scope>
    <source>
        <strain evidence="4">JCM 6921</strain>
    </source>
</reference>
<accession>A0ABP5UUZ3</accession>
<sequence>MIDNPPDPLRRIHAPRLVDDLVRWAARVCSLGTVVATRVSDVGYDDCNIMVDTENGGYVVKVFNSARTPAMCARYVEVVRRVLEAGVAHPGVYHADGSPLLHHEPSGNRLMVMDRVDGTTFLEADEHPSDLEIEEIVGQLHRVHSLDFAPEHVHDWWAVPRIETLAAEMVPLLEAEDRALVTAAVDAFRALRADRLPQAFSHGDLTKANVMRTRSGELAILDFAVSNRYARIHDLAMAAVNLMHKDPRTLPERVDLLTRLYRKHAPLTGAELDALPGYVFATAAMELLGAEREWSLKGNRSHETRYLRALGREMVRAAAV</sequence>
<dbReference type="Pfam" id="PF01636">
    <property type="entry name" value="APH"/>
    <property type="match status" value="1"/>
</dbReference>
<comment type="similarity">
    <text evidence="1">Belongs to the pseudomonas-type ThrB family.</text>
</comment>
<dbReference type="SUPFAM" id="SSF56112">
    <property type="entry name" value="Protein kinase-like (PK-like)"/>
    <property type="match status" value="1"/>
</dbReference>
<dbReference type="InterPro" id="IPR050249">
    <property type="entry name" value="Pseudomonas-type_ThrB"/>
</dbReference>
<name>A0ABP5UUZ3_9ACTN</name>
<dbReference type="Proteomes" id="UP001500058">
    <property type="component" value="Unassembled WGS sequence"/>
</dbReference>
<dbReference type="Gene3D" id="3.90.1200.10">
    <property type="match status" value="1"/>
</dbReference>
<organism evidence="3 4">
    <name type="scientific">Streptomyces glaucosporus</name>
    <dbReference type="NCBI Taxonomy" id="284044"/>
    <lineage>
        <taxon>Bacteria</taxon>
        <taxon>Bacillati</taxon>
        <taxon>Actinomycetota</taxon>
        <taxon>Actinomycetes</taxon>
        <taxon>Kitasatosporales</taxon>
        <taxon>Streptomycetaceae</taxon>
        <taxon>Streptomyces</taxon>
    </lineage>
</organism>
<keyword evidence="4" id="KW-1185">Reference proteome</keyword>
<dbReference type="PANTHER" id="PTHR21064">
    <property type="entry name" value="AMINOGLYCOSIDE PHOSPHOTRANSFERASE DOMAIN-CONTAINING PROTEIN-RELATED"/>
    <property type="match status" value="1"/>
</dbReference>
<protein>
    <recommendedName>
        <fullName evidence="2">Aminoglycoside phosphotransferase domain-containing protein</fullName>
    </recommendedName>
</protein>
<feature type="domain" description="Aminoglycoside phosphotransferase" evidence="2">
    <location>
        <begin position="43"/>
        <end position="253"/>
    </location>
</feature>
<dbReference type="InterPro" id="IPR002575">
    <property type="entry name" value="Aminoglycoside_PTrfase"/>
</dbReference>
<evidence type="ECO:0000313" key="4">
    <source>
        <dbReference type="Proteomes" id="UP001500058"/>
    </source>
</evidence>
<dbReference type="PANTHER" id="PTHR21064:SF6">
    <property type="entry name" value="AMINOGLYCOSIDE PHOSPHOTRANSFERASE DOMAIN-CONTAINING PROTEIN"/>
    <property type="match status" value="1"/>
</dbReference>